<dbReference type="EMBL" id="VJWX01000007">
    <property type="protein sequence ID" value="TVT61975.1"/>
    <property type="molecule type" value="Genomic_DNA"/>
</dbReference>
<dbReference type="Proteomes" id="UP000320011">
    <property type="component" value="Unassembled WGS sequence"/>
</dbReference>
<dbReference type="InterPro" id="IPR023809">
    <property type="entry name" value="Thiopep_bacteriocin_synth_dom"/>
</dbReference>
<comment type="caution">
    <text evidence="3">The sequence shown here is derived from an EMBL/GenBank/DDBJ whole genome shotgun (WGS) entry which is preliminary data.</text>
</comment>
<evidence type="ECO:0000313" key="4">
    <source>
        <dbReference type="Proteomes" id="UP000320011"/>
    </source>
</evidence>
<feature type="domain" description="Thiopeptide-type bacteriocin biosynthesis" evidence="2">
    <location>
        <begin position="783"/>
        <end position="1032"/>
    </location>
</feature>
<dbReference type="Pfam" id="PF14028">
    <property type="entry name" value="Lant_dehydr_C"/>
    <property type="match status" value="1"/>
</dbReference>
<accession>A0A558DLT3</accession>
<dbReference type="InterPro" id="IPR006827">
    <property type="entry name" value="Lant_deHydtase_N"/>
</dbReference>
<dbReference type="NCBIfam" id="TIGR03891">
    <property type="entry name" value="thiopep_ocin"/>
    <property type="match status" value="1"/>
</dbReference>
<keyword evidence="4" id="KW-1185">Reference proteome</keyword>
<proteinExistence type="predicted"/>
<name>A0A558DLT3_9PSEU</name>
<gene>
    <name evidence="3" type="ORF">FNH05_01710</name>
</gene>
<dbReference type="AlphaFoldDB" id="A0A558DLT3"/>
<reference evidence="3 4" key="2">
    <citation type="submission" date="2019-08" db="EMBL/GenBank/DDBJ databases">
        <title>Amycolatopsis acidicola sp. nov., isolated from peat swamp forest soil.</title>
        <authorList>
            <person name="Srisuk N."/>
        </authorList>
    </citation>
    <scope>NUCLEOTIDE SEQUENCE [LARGE SCALE GENOMIC DNA]</scope>
    <source>
        <strain evidence="3 4">TBRC 6029</strain>
    </source>
</reference>
<dbReference type="OrthoDB" id="1273722at2"/>
<feature type="domain" description="Lantibiotic dehydratase N-terminal" evidence="1">
    <location>
        <begin position="51"/>
        <end position="700"/>
    </location>
</feature>
<evidence type="ECO:0000259" key="1">
    <source>
        <dbReference type="Pfam" id="PF04738"/>
    </source>
</evidence>
<organism evidence="3 4">
    <name type="scientific">Amycolatopsis rhizosphaerae</name>
    <dbReference type="NCBI Taxonomy" id="2053003"/>
    <lineage>
        <taxon>Bacteria</taxon>
        <taxon>Bacillati</taxon>
        <taxon>Actinomycetota</taxon>
        <taxon>Actinomycetes</taxon>
        <taxon>Pseudonocardiales</taxon>
        <taxon>Pseudonocardiaceae</taxon>
        <taxon>Amycolatopsis</taxon>
    </lineage>
</organism>
<reference evidence="3 4" key="1">
    <citation type="submission" date="2019-07" db="EMBL/GenBank/DDBJ databases">
        <authorList>
            <person name="Duangmal K."/>
            <person name="Teo W.F.A."/>
        </authorList>
    </citation>
    <scope>NUCLEOTIDE SEQUENCE [LARGE SCALE GENOMIC DNA]</scope>
    <source>
        <strain evidence="3 4">TBRC 6029</strain>
    </source>
</reference>
<protein>
    <submittedName>
        <fullName evidence="3">Lantibiotic dehydratase</fullName>
    </submittedName>
</protein>
<sequence>MVARRHFRHRGPVAVRASTDPGGLDLPAVDLHTGDNADSLGRVWLVRLWDREVVRAALSTASPALSEQITSALSDAPLERRQWRRLLVSVCSYVLRWRGRATPFGLFAGITTATLSPAVRIKFGEDHTIHHRIDPEWLDEVICRLEHDPTVLADVSLIVNNGGFTRADQFVVPKMLPSERIPGTETTEKLVEDLGMVELALRRTHPVAAALAAAQQPVRGWELVSQLEREFPGASREQITTMLTGLVANHVLITNLRAPATSTDPVGHLLTQLTRPDGQDSGPAPIAEIRESLRVLHRQMAAQDLHTVSPQVRKDGRPGSPLVEPRPAVDVVVDGQLALPDAVLREAEAAASTLLRVTRSPFGTAAWRDYHLRFRDRYGAGAAVPVRELVSDAGLGYPVGFLGAAREQPSRALTDRDAVLQRLVQEAVLDRRTEVVLSEALIGQLTVGDRTDLIPPERVELAFTLHARSANALTQGRFQLWVSGAPPASSSMIGRFASLLDEHDCRRLADTYTPDAEAMVAQLSFPPRRMHNDAVIRTPRLLPWLLPVAEHHAETSGCLALDDLAVTATATRFFLIHRPTGKRVHAHVLHALETTVFTPPLVRFLAELGTARSAVWGPFDFGSTRTLPFLPRVRSGRSVLAAARWLLDGADLPGPRASSRDWHEALVAWRCRWRVPAHVVLCEGEQRLPLDLDDPTQRSLVRTRLYGTKTVELREAGDPADLGWAGRACEFVVPLTATPRDKSRKFPRKERAAARGDLAAPDYTSIDVPRPAMPGKSDLLLAQLEGHPQRFDDVLTDYLPRLRERVGDGMVRFWFRRHHDTTRPDSDHYLQLFARLADAEQYGTVAAHIAAWVCELRDVGLIAQLSFETAWVQTGKYGADIASNEQVAAADSAAALTEIALARQSRLPVQAVAAVSLVDLATGLATTREEGWQWLITVIGQHHGLLDQSVREHALQLARHLGHPTRKPEPHHSLREAAVLTAWAQRREALAAYRVRLDRDPSRVLRALLHDHFNRTVAVHPEREAATQRLARTIALRAEALALQESS</sequence>
<evidence type="ECO:0000259" key="2">
    <source>
        <dbReference type="Pfam" id="PF14028"/>
    </source>
</evidence>
<dbReference type="Pfam" id="PF04738">
    <property type="entry name" value="Lant_dehydr_N"/>
    <property type="match status" value="1"/>
</dbReference>
<evidence type="ECO:0000313" key="3">
    <source>
        <dbReference type="EMBL" id="TVT61975.1"/>
    </source>
</evidence>